<dbReference type="Proteomes" id="UP000230742">
    <property type="component" value="Chromosome 1"/>
</dbReference>
<dbReference type="Gene3D" id="3.90.70.10">
    <property type="entry name" value="Cysteine proteinases"/>
    <property type="match status" value="1"/>
</dbReference>
<protein>
    <submittedName>
        <fullName evidence="1">Uncharacterized protein</fullName>
    </submittedName>
</protein>
<gene>
    <name evidence="1" type="ORF">CTM46_07595</name>
</gene>
<dbReference type="GO" id="GO:0008233">
    <property type="term" value="F:peptidase activity"/>
    <property type="evidence" value="ECO:0007669"/>
    <property type="project" value="InterPro"/>
</dbReference>
<dbReference type="GO" id="GO:0006508">
    <property type="term" value="P:proteolysis"/>
    <property type="evidence" value="ECO:0007669"/>
    <property type="project" value="InterPro"/>
</dbReference>
<evidence type="ECO:0000313" key="1">
    <source>
        <dbReference type="EMBL" id="ATV31311.1"/>
    </source>
</evidence>
<reference evidence="1 2" key="1">
    <citation type="submission" date="2017-11" db="EMBL/GenBank/DDBJ databases">
        <title>Genome sequencing of Prevotella intermedia KCOM 1949.</title>
        <authorList>
            <person name="Kook J.-K."/>
            <person name="Park S.-N."/>
            <person name="Lim Y.K."/>
        </authorList>
    </citation>
    <scope>NUCLEOTIDE SEQUENCE [LARGE SCALE GENOMIC DNA]</scope>
    <source>
        <strain evidence="1 2">KCOM 1949</strain>
    </source>
</reference>
<organism evidence="1 2">
    <name type="scientific">Prevotella intermedia</name>
    <dbReference type="NCBI Taxonomy" id="28131"/>
    <lineage>
        <taxon>Bacteria</taxon>
        <taxon>Pseudomonadati</taxon>
        <taxon>Bacteroidota</taxon>
        <taxon>Bacteroidia</taxon>
        <taxon>Bacteroidales</taxon>
        <taxon>Prevotellaceae</taxon>
        <taxon>Prevotella</taxon>
    </lineage>
</organism>
<dbReference type="InterPro" id="IPR038354">
    <property type="entry name" value="VKOR_sf"/>
</dbReference>
<proteinExistence type="predicted"/>
<dbReference type="GO" id="GO:0016491">
    <property type="term" value="F:oxidoreductase activity"/>
    <property type="evidence" value="ECO:0007669"/>
    <property type="project" value="UniProtKB-KW"/>
</dbReference>
<dbReference type="GO" id="GO:0005524">
    <property type="term" value="F:ATP binding"/>
    <property type="evidence" value="ECO:0007669"/>
    <property type="project" value="InterPro"/>
</dbReference>
<dbReference type="PROSITE" id="PS50990">
    <property type="entry name" value="PEPTIDASE_C39"/>
    <property type="match status" value="1"/>
</dbReference>
<dbReference type="Gene3D" id="1.20.1440.130">
    <property type="entry name" value="VKOR domain"/>
    <property type="match status" value="1"/>
</dbReference>
<dbReference type="EMBL" id="CP024727">
    <property type="protein sequence ID" value="ATV31311.1"/>
    <property type="molecule type" value="Genomic_DNA"/>
</dbReference>
<dbReference type="AlphaFoldDB" id="A0A2D3LLB5"/>
<dbReference type="GO" id="GO:0048038">
    <property type="term" value="F:quinone binding"/>
    <property type="evidence" value="ECO:0007669"/>
    <property type="project" value="UniProtKB-KW"/>
</dbReference>
<dbReference type="CDD" id="cd12921">
    <property type="entry name" value="VKOR_4"/>
    <property type="match status" value="1"/>
</dbReference>
<dbReference type="InterPro" id="IPR005074">
    <property type="entry name" value="Peptidase_C39"/>
</dbReference>
<evidence type="ECO:0000313" key="2">
    <source>
        <dbReference type="Proteomes" id="UP000230742"/>
    </source>
</evidence>
<dbReference type="GO" id="GO:0016020">
    <property type="term" value="C:membrane"/>
    <property type="evidence" value="ECO:0007669"/>
    <property type="project" value="UniProtKB-SubCell"/>
</dbReference>
<dbReference type="Pfam" id="PF03412">
    <property type="entry name" value="Peptidase_C39"/>
    <property type="match status" value="1"/>
</dbReference>
<accession>A0A2D3LLB5</accession>
<name>A0A2D3LLB5_PREIN</name>
<sequence>MQECCNKRNSKVTLIAYILRLLKVPFTNKNLRGIFWTHPDRDNLLGYARILSYYGIKINAKKIDSLDSIDKQELPYLLYLTDYKFVLIENFTYSDVLIHDGFRKKRLSRTKFINQWNGVVLQLKKTETAIEPFYQKNRKRAFEKVVLFFVFFILTLILVAAQHSVIFSIKTLINIGVNIIACHASITLFNKSFIPFEKPNICSILNIFQCNLPKKNIFKIDLSDIGISYFGTAIVVSLLFPTLYPELSVYYILAIPFSLWSIFYQWIWIKKICPYCTIIQILVLFLALYNLEFTFGGCIRFIDVIAIAVIFMFLLLLIETLYRPYYENIVALFENTYNLNVCKTKLIKQKLNDKRQGPIYDEAPHDIELGMECASNNLTIVINLHCHSCGVEFIKSYNLLKLSRTVKTKFVVACWSKEQKYDFSILLSLHTPTLPIDKLIFDWFYFGREKFIKHYCKKNKSKDSTKNYIILSHYKWFKNNHIGETPTYILNGEKLPSGITILDIINAC</sequence>